<proteinExistence type="predicted"/>
<sequence length="126" mass="12715">MPLLQLTAPGPSPPLPEGGARSLAAFAADLSCAVDTPAHTLAAREVIAALTSLAARAYVRGAASDRWPNADSLGRHASEAWVPSGARLSSAPRLGRGGGGFTSGDASHVARPDECQELSSGTSIMP</sequence>
<feature type="compositionally biased region" description="Polar residues" evidence="1">
    <location>
        <begin position="117"/>
        <end position="126"/>
    </location>
</feature>
<evidence type="ECO:0000256" key="1">
    <source>
        <dbReference type="SAM" id="MobiDB-lite"/>
    </source>
</evidence>
<dbReference type="EMBL" id="HBET01007771">
    <property type="protein sequence ID" value="CAD8560896.1"/>
    <property type="molecule type" value="Transcribed_RNA"/>
</dbReference>
<evidence type="ECO:0000313" key="2">
    <source>
        <dbReference type="EMBL" id="CAD8560896.1"/>
    </source>
</evidence>
<reference evidence="2" key="1">
    <citation type="submission" date="2021-01" db="EMBL/GenBank/DDBJ databases">
        <authorList>
            <person name="Corre E."/>
            <person name="Pelletier E."/>
            <person name="Niang G."/>
            <person name="Scheremetjew M."/>
            <person name="Finn R."/>
            <person name="Kale V."/>
            <person name="Holt S."/>
            <person name="Cochrane G."/>
            <person name="Meng A."/>
            <person name="Brown T."/>
            <person name="Cohen L."/>
        </authorList>
    </citation>
    <scope>NUCLEOTIDE SEQUENCE</scope>
    <source>
        <strain evidence="2">E4-10</strain>
    </source>
</reference>
<name>A0A7S0JUG8_CAFRO</name>
<organism evidence="2">
    <name type="scientific">Cafeteria roenbergensis</name>
    <name type="common">Marine flagellate</name>
    <dbReference type="NCBI Taxonomy" id="33653"/>
    <lineage>
        <taxon>Eukaryota</taxon>
        <taxon>Sar</taxon>
        <taxon>Stramenopiles</taxon>
        <taxon>Bigyra</taxon>
        <taxon>Opalozoa</taxon>
        <taxon>Bicosoecida</taxon>
        <taxon>Cafeteriaceae</taxon>
        <taxon>Cafeteria</taxon>
    </lineage>
</organism>
<protein>
    <submittedName>
        <fullName evidence="2">Uncharacterized protein</fullName>
    </submittedName>
</protein>
<feature type="region of interest" description="Disordered" evidence="1">
    <location>
        <begin position="76"/>
        <end position="126"/>
    </location>
</feature>
<dbReference type="AlphaFoldDB" id="A0A7S0JUG8"/>
<gene>
    <name evidence="2" type="ORF">CROE0942_LOCUS5251</name>
</gene>
<accession>A0A7S0JUG8</accession>